<evidence type="ECO:0008006" key="3">
    <source>
        <dbReference type="Google" id="ProtNLM"/>
    </source>
</evidence>
<sequence length="87" mass="9411">MIESAADSPALQLASDIETTAYARACAVGIAIDNPDDPHVAVVVYQGRIVYIGISDPMLRMGLDALQDQLNAMIFNAFAMWRMQLPG</sequence>
<evidence type="ECO:0000313" key="2">
    <source>
        <dbReference type="Proteomes" id="UP000465609"/>
    </source>
</evidence>
<evidence type="ECO:0000313" key="1">
    <source>
        <dbReference type="EMBL" id="BBX87902.1"/>
    </source>
</evidence>
<name>A0ABM7IMM5_9MYCO</name>
<organism evidence="1 2">
    <name type="scientific">Mycolicibacterium aubagnense</name>
    <dbReference type="NCBI Taxonomy" id="319707"/>
    <lineage>
        <taxon>Bacteria</taxon>
        <taxon>Bacillati</taxon>
        <taxon>Actinomycetota</taxon>
        <taxon>Actinomycetes</taxon>
        <taxon>Mycobacteriales</taxon>
        <taxon>Mycobacteriaceae</taxon>
        <taxon>Mycolicibacterium</taxon>
    </lineage>
</organism>
<proteinExistence type="predicted"/>
<keyword evidence="2" id="KW-1185">Reference proteome</keyword>
<dbReference type="EMBL" id="AP022577">
    <property type="protein sequence ID" value="BBX87902.1"/>
    <property type="molecule type" value="Genomic_DNA"/>
</dbReference>
<accession>A0ABM7IMM5</accession>
<gene>
    <name evidence="1" type="ORF">MAUB_57750</name>
</gene>
<dbReference type="Proteomes" id="UP000465609">
    <property type="component" value="Chromosome"/>
</dbReference>
<dbReference type="RefSeq" id="WP_138230338.1">
    <property type="nucleotide sequence ID" value="NZ_AP022577.1"/>
</dbReference>
<protein>
    <recommendedName>
        <fullName evidence="3">Roadblock/LAMTOR2 domain-containing protein</fullName>
    </recommendedName>
</protein>
<reference evidence="1 2" key="1">
    <citation type="journal article" date="2019" name="Emerg. Microbes Infect.">
        <title>Comprehensive subspecies identification of 175 nontuberculous mycobacteria species based on 7547 genomic profiles.</title>
        <authorList>
            <person name="Matsumoto Y."/>
            <person name="Kinjo T."/>
            <person name="Motooka D."/>
            <person name="Nabeya D."/>
            <person name="Jung N."/>
            <person name="Uechi K."/>
            <person name="Horii T."/>
            <person name="Iida T."/>
            <person name="Fujita J."/>
            <person name="Nakamura S."/>
        </authorList>
    </citation>
    <scope>NUCLEOTIDE SEQUENCE [LARGE SCALE GENOMIC DNA]</scope>
    <source>
        <strain evidence="1 2">JCM 15296</strain>
    </source>
</reference>